<evidence type="ECO:0000313" key="6">
    <source>
        <dbReference type="Proteomes" id="UP000282283"/>
    </source>
</evidence>
<sequence length="217" mass="22660">MRYPNNSTTPPKVSSPFGPRDPSVGISSQHNGADLVGFTKVHAVAAGRVTFAGWMNDAAGYTVVLDHGAGVTSLYMHNKSHTVTKGQQIAEGDQVAVMGMTGNASGPCNHLEIRVQGRSVDPMPYIAARLTGGAAAGGSSPAETNPNPYQEDEEMTATYINVQGTPGKRRGGCYAIMRDNGGKLFARFVSPTPLAGAPTIAGTRELGEWDGTMPGLK</sequence>
<dbReference type="SUPFAM" id="SSF51261">
    <property type="entry name" value="Duplicated hybrid motif"/>
    <property type="match status" value="1"/>
</dbReference>
<dbReference type="InterPro" id="IPR011055">
    <property type="entry name" value="Dup_hybrid_motif"/>
</dbReference>
<feature type="compositionally biased region" description="Polar residues" evidence="3">
    <location>
        <begin position="1"/>
        <end position="12"/>
    </location>
</feature>
<evidence type="ECO:0000256" key="1">
    <source>
        <dbReference type="ARBA" id="ARBA00022529"/>
    </source>
</evidence>
<dbReference type="GO" id="GO:0004222">
    <property type="term" value="F:metalloendopeptidase activity"/>
    <property type="evidence" value="ECO:0007669"/>
    <property type="project" value="TreeGrafter"/>
</dbReference>
<reference evidence="5 6" key="1">
    <citation type="submission" date="2018-08" db="EMBL/GenBank/DDBJ databases">
        <authorList>
            <person name="Franke B.K."/>
            <person name="Bonilla J.A."/>
            <person name="Klyczek K."/>
            <person name="Garlena R.A."/>
            <person name="Russell D.A."/>
            <person name="Pope W.H."/>
            <person name="Jacobs-Sera D."/>
            <person name="Hatfull G.F."/>
        </authorList>
    </citation>
    <scope>NUCLEOTIDE SEQUENCE [LARGE SCALE GENOMIC DNA]</scope>
</reference>
<keyword evidence="6" id="KW-1185">Reference proteome</keyword>
<dbReference type="Gene3D" id="2.70.70.10">
    <property type="entry name" value="Glucose Permease (Domain IIA)"/>
    <property type="match status" value="1"/>
</dbReference>
<evidence type="ECO:0000256" key="2">
    <source>
        <dbReference type="ARBA" id="ARBA00022638"/>
    </source>
</evidence>
<dbReference type="PANTHER" id="PTHR21666:SF270">
    <property type="entry name" value="MUREIN HYDROLASE ACTIVATOR ENVC"/>
    <property type="match status" value="1"/>
</dbReference>
<dbReference type="CDD" id="cd12797">
    <property type="entry name" value="M23_peptidase"/>
    <property type="match status" value="1"/>
</dbReference>
<evidence type="ECO:0000313" key="5">
    <source>
        <dbReference type="EMBL" id="AYD86264.1"/>
    </source>
</evidence>
<dbReference type="GeneID" id="62648754"/>
<dbReference type="RefSeq" id="YP_009996830.1">
    <property type="nucleotide sequence ID" value="NC_052941.1"/>
</dbReference>
<organism evidence="5 6">
    <name type="scientific">Microbacterium phage Efeko</name>
    <dbReference type="NCBI Taxonomy" id="2315704"/>
    <lineage>
        <taxon>Viruses</taxon>
        <taxon>Duplodnaviria</taxon>
        <taxon>Heunggongvirae</taxon>
        <taxon>Uroviricota</taxon>
        <taxon>Caudoviricetes</taxon>
        <taxon>Orlajensenviridae</taxon>
        <taxon>Pelczarvirinae</taxon>
        <taxon>Efekovirus</taxon>
        <taxon>Efekovirus efeko</taxon>
        <taxon>Efkovirus efeko</taxon>
    </lineage>
</organism>
<gene>
    <name evidence="5" type="primary">18</name>
    <name evidence="5" type="ORF">SEA_EFEKO_18</name>
</gene>
<dbReference type="GO" id="GO:0042742">
    <property type="term" value="P:defense response to bacterium"/>
    <property type="evidence" value="ECO:0007669"/>
    <property type="project" value="UniProtKB-KW"/>
</dbReference>
<feature type="domain" description="M23ase beta-sheet core" evidence="4">
    <location>
        <begin position="29"/>
        <end position="122"/>
    </location>
</feature>
<dbReference type="InterPro" id="IPR016047">
    <property type="entry name" value="M23ase_b-sheet_dom"/>
</dbReference>
<dbReference type="PANTHER" id="PTHR21666">
    <property type="entry name" value="PEPTIDASE-RELATED"/>
    <property type="match status" value="1"/>
</dbReference>
<keyword evidence="1" id="KW-0929">Antimicrobial</keyword>
<dbReference type="KEGG" id="vg:62648754"/>
<dbReference type="Pfam" id="PF01551">
    <property type="entry name" value="Peptidase_M23"/>
    <property type="match status" value="1"/>
</dbReference>
<accession>A0A386KMI0</accession>
<dbReference type="EMBL" id="MH825700">
    <property type="protein sequence ID" value="AYD86264.1"/>
    <property type="molecule type" value="Genomic_DNA"/>
</dbReference>
<feature type="region of interest" description="Disordered" evidence="3">
    <location>
        <begin position="1"/>
        <end position="28"/>
    </location>
</feature>
<evidence type="ECO:0000256" key="3">
    <source>
        <dbReference type="SAM" id="MobiDB-lite"/>
    </source>
</evidence>
<name>A0A386KMI0_9CAUD</name>
<proteinExistence type="predicted"/>
<dbReference type="GO" id="GO:0031640">
    <property type="term" value="P:killing of cells of another organism"/>
    <property type="evidence" value="ECO:0007669"/>
    <property type="project" value="UniProtKB-KW"/>
</dbReference>
<dbReference type="InterPro" id="IPR050570">
    <property type="entry name" value="Cell_wall_metabolism_enzyme"/>
</dbReference>
<keyword evidence="2" id="KW-0081">Bacteriolytic enzyme</keyword>
<protein>
    <submittedName>
        <fullName evidence="5">Endolysin</fullName>
    </submittedName>
</protein>
<evidence type="ECO:0000259" key="4">
    <source>
        <dbReference type="Pfam" id="PF01551"/>
    </source>
</evidence>
<dbReference type="Proteomes" id="UP000282283">
    <property type="component" value="Genome"/>
</dbReference>